<dbReference type="InterPro" id="IPR029052">
    <property type="entry name" value="Metallo-depent_PP-like"/>
</dbReference>
<sequence length="412" mass="43780">MLLFSVVLAGALIVIGGIGYRADWWGESPRSSSWVDPSGGEPSGSQPPGGGTAGAPPGTRLDAQGRRLLTVLGAGDVLIHPEVTEQAKRDAARTGQAGGYDFFPMFERVAPAISGADLAICHLETPLAPAAGPFEGYPRFSAPPQVVDGLRRAGFDACSTASNHTMDQGAQGVKRTLDALDAAGLGHAGSARDAAEANTPRIYEAAGVKVGHLSYTLNFNGLERPAGKLWMANLIEPAKILAAAKKLRAAGAEIVVLSLHWGTEYQHLPDADQLDWVKPLIESPDINLVLGHHAHVVQPFEEFDDKWVVYGMGNQIARHADPVNDNREGVMARITFTEMAPKEWKITEAAAIPIWTDISPDIRLVDLAAALANPALAADRRKVYQGAYQRITGYLTARGADQDGLKVLAPTG</sequence>
<comment type="similarity">
    <text evidence="1">Belongs to the CapA family.</text>
</comment>
<evidence type="ECO:0000259" key="3">
    <source>
        <dbReference type="SMART" id="SM00854"/>
    </source>
</evidence>
<feature type="compositionally biased region" description="Low complexity" evidence="2">
    <location>
        <begin position="37"/>
        <end position="46"/>
    </location>
</feature>
<comment type="caution">
    <text evidence="4">The sequence shown here is derived from an EMBL/GenBank/DDBJ whole genome shotgun (WGS) entry which is preliminary data.</text>
</comment>
<dbReference type="InterPro" id="IPR019079">
    <property type="entry name" value="Capsule_synth_CapA"/>
</dbReference>
<dbReference type="CDD" id="cd07381">
    <property type="entry name" value="MPP_CapA"/>
    <property type="match status" value="1"/>
</dbReference>
<evidence type="ECO:0000256" key="1">
    <source>
        <dbReference type="ARBA" id="ARBA00005662"/>
    </source>
</evidence>
<keyword evidence="5" id="KW-1185">Reference proteome</keyword>
<accession>A0A495JP21</accession>
<dbReference type="PANTHER" id="PTHR33393:SF13">
    <property type="entry name" value="PGA BIOSYNTHESIS PROTEIN CAPA"/>
    <property type="match status" value="1"/>
</dbReference>
<proteinExistence type="inferred from homology"/>
<feature type="region of interest" description="Disordered" evidence="2">
    <location>
        <begin position="31"/>
        <end position="60"/>
    </location>
</feature>
<evidence type="ECO:0000256" key="2">
    <source>
        <dbReference type="SAM" id="MobiDB-lite"/>
    </source>
</evidence>
<dbReference type="SMART" id="SM00854">
    <property type="entry name" value="PGA_cap"/>
    <property type="match status" value="1"/>
</dbReference>
<dbReference type="OrthoDB" id="9810718at2"/>
<dbReference type="SUPFAM" id="SSF56300">
    <property type="entry name" value="Metallo-dependent phosphatases"/>
    <property type="match status" value="1"/>
</dbReference>
<name>A0A495JP21_9ACTN</name>
<dbReference type="RefSeq" id="WP_121158190.1">
    <property type="nucleotide sequence ID" value="NZ_RBKT01000001.1"/>
</dbReference>
<reference evidence="4 5" key="1">
    <citation type="submission" date="2018-10" db="EMBL/GenBank/DDBJ databases">
        <title>Sequencing the genomes of 1000 actinobacteria strains.</title>
        <authorList>
            <person name="Klenk H.-P."/>
        </authorList>
    </citation>
    <scope>NUCLEOTIDE SEQUENCE [LARGE SCALE GENOMIC DNA]</scope>
    <source>
        <strain evidence="4 5">DSM 45175</strain>
    </source>
</reference>
<dbReference type="AlphaFoldDB" id="A0A495JP21"/>
<dbReference type="PANTHER" id="PTHR33393">
    <property type="entry name" value="POLYGLUTAMINE SYNTHESIS ACCESSORY PROTEIN RV0574C-RELATED"/>
    <property type="match status" value="1"/>
</dbReference>
<evidence type="ECO:0000313" key="4">
    <source>
        <dbReference type="EMBL" id="RKR89789.1"/>
    </source>
</evidence>
<dbReference type="Gene3D" id="3.60.21.10">
    <property type="match status" value="1"/>
</dbReference>
<gene>
    <name evidence="4" type="ORF">BDK92_4146</name>
</gene>
<organism evidence="4 5">
    <name type="scientific">Micromonospora pisi</name>
    <dbReference type="NCBI Taxonomy" id="589240"/>
    <lineage>
        <taxon>Bacteria</taxon>
        <taxon>Bacillati</taxon>
        <taxon>Actinomycetota</taxon>
        <taxon>Actinomycetes</taxon>
        <taxon>Micromonosporales</taxon>
        <taxon>Micromonosporaceae</taxon>
        <taxon>Micromonospora</taxon>
    </lineage>
</organism>
<feature type="domain" description="Capsule synthesis protein CapA" evidence="3">
    <location>
        <begin position="70"/>
        <end position="319"/>
    </location>
</feature>
<protein>
    <submittedName>
        <fullName evidence="4">Poly-gamma-glutamate synthesis protein (Capsule biosynthesis protein)</fullName>
    </submittedName>
</protein>
<dbReference type="InterPro" id="IPR052169">
    <property type="entry name" value="CW_Biosynth-Accessory"/>
</dbReference>
<dbReference type="EMBL" id="RBKT01000001">
    <property type="protein sequence ID" value="RKR89789.1"/>
    <property type="molecule type" value="Genomic_DNA"/>
</dbReference>
<evidence type="ECO:0000313" key="5">
    <source>
        <dbReference type="Proteomes" id="UP000277671"/>
    </source>
</evidence>
<dbReference type="Proteomes" id="UP000277671">
    <property type="component" value="Unassembled WGS sequence"/>
</dbReference>
<dbReference type="Pfam" id="PF09587">
    <property type="entry name" value="PGA_cap"/>
    <property type="match status" value="1"/>
</dbReference>